<feature type="chain" id="PRO_5015492336" evidence="3">
    <location>
        <begin position="25"/>
        <end position="581"/>
    </location>
</feature>
<feature type="signal peptide" evidence="3">
    <location>
        <begin position="1"/>
        <end position="24"/>
    </location>
</feature>
<dbReference type="InterPro" id="IPR016169">
    <property type="entry name" value="FAD-bd_PCMH_sub2"/>
</dbReference>
<dbReference type="Gene3D" id="3.30.465.10">
    <property type="match status" value="1"/>
</dbReference>
<dbReference type="GeneID" id="36603276"/>
<evidence type="ECO:0000256" key="1">
    <source>
        <dbReference type="ARBA" id="ARBA00005466"/>
    </source>
</evidence>
<name>A0A2T4BC42_9HYPO</name>
<gene>
    <name evidence="5" type="ORF">BBK36DRAFT_1168284</name>
</gene>
<dbReference type="Pfam" id="PF08031">
    <property type="entry name" value="BBE"/>
    <property type="match status" value="1"/>
</dbReference>
<dbReference type="RefSeq" id="XP_024750079.1">
    <property type="nucleotide sequence ID" value="XM_024895158.1"/>
</dbReference>
<dbReference type="PANTHER" id="PTHR13878:SF91">
    <property type="entry name" value="FAD BINDING DOMAIN PROTEIN (AFU_ORTHOLOGUE AFUA_6G12070)-RELATED"/>
    <property type="match status" value="1"/>
</dbReference>
<dbReference type="AlphaFoldDB" id="A0A2T4BC42"/>
<keyword evidence="6" id="KW-1185">Reference proteome</keyword>
<dbReference type="Proteomes" id="UP000241546">
    <property type="component" value="Unassembled WGS sequence"/>
</dbReference>
<dbReference type="PROSITE" id="PS51387">
    <property type="entry name" value="FAD_PCMH"/>
    <property type="match status" value="1"/>
</dbReference>
<reference evidence="6" key="1">
    <citation type="submission" date="2016-07" db="EMBL/GenBank/DDBJ databases">
        <title>Multiple horizontal gene transfer events from other fungi enriched the ability of initially mycotrophic Trichoderma (Ascomycota) to feed on dead plant biomass.</title>
        <authorList>
            <consortium name="DOE Joint Genome Institute"/>
            <person name="Atanasova L."/>
            <person name="Chenthamara K."/>
            <person name="Zhang J."/>
            <person name="Grujic M."/>
            <person name="Henrissat B."/>
            <person name="Kuo A."/>
            <person name="Aerts A."/>
            <person name="Salamov A."/>
            <person name="Lipzen A."/>
            <person name="Labutti K."/>
            <person name="Barry K."/>
            <person name="Miao Y."/>
            <person name="Rahimi M.J."/>
            <person name="Shen Q."/>
            <person name="Grigoriev I.V."/>
            <person name="Kubicek C.P."/>
            <person name="Druzhinina I.S."/>
        </authorList>
    </citation>
    <scope>NUCLEOTIDE SEQUENCE [LARGE SCALE GENOMIC DNA]</scope>
    <source>
        <strain evidence="6">TUCIM 6016</strain>
    </source>
</reference>
<evidence type="ECO:0000256" key="2">
    <source>
        <dbReference type="ARBA" id="ARBA00023002"/>
    </source>
</evidence>
<evidence type="ECO:0000313" key="6">
    <source>
        <dbReference type="Proteomes" id="UP000241546"/>
    </source>
</evidence>
<dbReference type="OrthoDB" id="9983560at2759"/>
<keyword evidence="2" id="KW-0560">Oxidoreductase</keyword>
<dbReference type="InterPro" id="IPR006094">
    <property type="entry name" value="Oxid_FAD_bind_N"/>
</dbReference>
<dbReference type="InterPro" id="IPR012951">
    <property type="entry name" value="BBE"/>
</dbReference>
<feature type="domain" description="FAD-binding PCMH-type" evidence="4">
    <location>
        <begin position="125"/>
        <end position="303"/>
    </location>
</feature>
<dbReference type="Pfam" id="PF01565">
    <property type="entry name" value="FAD_binding_4"/>
    <property type="match status" value="1"/>
</dbReference>
<dbReference type="GO" id="GO:0071949">
    <property type="term" value="F:FAD binding"/>
    <property type="evidence" value="ECO:0007669"/>
    <property type="project" value="InterPro"/>
</dbReference>
<organism evidence="5 6">
    <name type="scientific">Trichoderma citrinoviride</name>
    <dbReference type="NCBI Taxonomy" id="58853"/>
    <lineage>
        <taxon>Eukaryota</taxon>
        <taxon>Fungi</taxon>
        <taxon>Dikarya</taxon>
        <taxon>Ascomycota</taxon>
        <taxon>Pezizomycotina</taxon>
        <taxon>Sordariomycetes</taxon>
        <taxon>Hypocreomycetidae</taxon>
        <taxon>Hypocreales</taxon>
        <taxon>Hypocreaceae</taxon>
        <taxon>Trichoderma</taxon>
    </lineage>
</organism>
<dbReference type="GO" id="GO:0016491">
    <property type="term" value="F:oxidoreductase activity"/>
    <property type="evidence" value="ECO:0007669"/>
    <property type="project" value="UniProtKB-KW"/>
</dbReference>
<dbReference type="InterPro" id="IPR036318">
    <property type="entry name" value="FAD-bd_PCMH-like_sf"/>
</dbReference>
<dbReference type="Gene3D" id="3.40.462.20">
    <property type="match status" value="1"/>
</dbReference>
<comment type="similarity">
    <text evidence="1">Belongs to the oxygen-dependent FAD-linked oxidoreductase family.</text>
</comment>
<accession>A0A2T4BC42</accession>
<evidence type="ECO:0000256" key="3">
    <source>
        <dbReference type="SAM" id="SignalP"/>
    </source>
</evidence>
<evidence type="ECO:0000259" key="4">
    <source>
        <dbReference type="PROSITE" id="PS51387"/>
    </source>
</evidence>
<sequence length="581" mass="63525">MFPRILNCVATLAIIAANLPPLAASPAAFRAGNTRKCRHLPGDHEWPKEDEWKHLNETLGGGLIRGKPLAQPCYGPARDATTCESVREQWVADRLYCDDPVNVMFPYWLNDSCNPFTTRDGTCTLGNLASYAINVSAASDVIHGVKFARKKNIRLIIKNTGHDVIGRSSGKGSLALWTHNLKNISVFNYTSGHYNGPAIRMGAGVQITQLNAVAGQNGLRAIGGYCPTVGVAGGYTQNGGYGALSASYGLAADNALEFEVITTDGRHLTASPDENPDLFWALSGGGSGNYAVVISLTTKAHVDSSVAGATFIFANTNPDAYWKAIAAWHEHLLVLNEIRGFSSVAVITSIAFRLNIATLPGGTEASMTTALDPFLKKLESLNIAITSYKVTEKVTYFEHYNTYVTGDPDEFPPNNTVGERLVPQSTVQDDSQAVVNIFREIMEDDTVPFQAITLASSNVSLAQVGTTSGMRAVLPAWRSSLYTMNFGIAFPNDASVGEMQRYQAKVNAWQDRFKFLTDGAYINEATYDNPDWKQDYFGENYAKLLDVKKKYDPEFVLWQHTSVGSDAYWEMTEGERLCRIV</sequence>
<protein>
    <submittedName>
        <fullName evidence="5">FAD binding domain-containing protein</fullName>
    </submittedName>
</protein>
<dbReference type="SUPFAM" id="SSF56176">
    <property type="entry name" value="FAD-binding/transporter-associated domain-like"/>
    <property type="match status" value="1"/>
</dbReference>
<dbReference type="PANTHER" id="PTHR13878">
    <property type="entry name" value="GULONOLACTONE OXIDASE"/>
    <property type="match status" value="1"/>
</dbReference>
<proteinExistence type="inferred from homology"/>
<dbReference type="InterPro" id="IPR050432">
    <property type="entry name" value="FAD-linked_Oxidoreductases_BP"/>
</dbReference>
<dbReference type="EMBL" id="KZ680212">
    <property type="protein sequence ID" value="PTB66759.1"/>
    <property type="molecule type" value="Genomic_DNA"/>
</dbReference>
<dbReference type="InterPro" id="IPR016166">
    <property type="entry name" value="FAD-bd_PCMH"/>
</dbReference>
<keyword evidence="3" id="KW-0732">Signal</keyword>
<evidence type="ECO:0000313" key="5">
    <source>
        <dbReference type="EMBL" id="PTB66759.1"/>
    </source>
</evidence>